<dbReference type="EMBL" id="KL142368">
    <property type="protein sequence ID" value="KDR83560.1"/>
    <property type="molecule type" value="Genomic_DNA"/>
</dbReference>
<dbReference type="AlphaFoldDB" id="A0A067TK17"/>
<organism evidence="1 2">
    <name type="scientific">Galerina marginata (strain CBS 339.88)</name>
    <dbReference type="NCBI Taxonomy" id="685588"/>
    <lineage>
        <taxon>Eukaryota</taxon>
        <taxon>Fungi</taxon>
        <taxon>Dikarya</taxon>
        <taxon>Basidiomycota</taxon>
        <taxon>Agaricomycotina</taxon>
        <taxon>Agaricomycetes</taxon>
        <taxon>Agaricomycetidae</taxon>
        <taxon>Agaricales</taxon>
        <taxon>Agaricineae</taxon>
        <taxon>Strophariaceae</taxon>
        <taxon>Galerina</taxon>
    </lineage>
</organism>
<dbReference type="HOGENOM" id="CLU_2687996_0_0_1"/>
<evidence type="ECO:0000313" key="2">
    <source>
        <dbReference type="Proteomes" id="UP000027222"/>
    </source>
</evidence>
<dbReference type="Proteomes" id="UP000027222">
    <property type="component" value="Unassembled WGS sequence"/>
</dbReference>
<name>A0A067TK17_GALM3</name>
<evidence type="ECO:0000313" key="1">
    <source>
        <dbReference type="EMBL" id="KDR83560.1"/>
    </source>
</evidence>
<accession>A0A067TK17</accession>
<sequence>MPRHGCTSGIGLTSVFLNPRHTQPQTFSYSHSLVTGCIWPTQLQLYNLLMKNGADFELVTQSAPELDLDRTVRI</sequence>
<protein>
    <submittedName>
        <fullName evidence="1">Uncharacterized protein</fullName>
    </submittedName>
</protein>
<proteinExistence type="predicted"/>
<keyword evidence="2" id="KW-1185">Reference proteome</keyword>
<gene>
    <name evidence="1" type="ORF">GALMADRAFT_235782</name>
</gene>
<reference evidence="2" key="1">
    <citation type="journal article" date="2014" name="Proc. Natl. Acad. Sci. U.S.A.">
        <title>Extensive sampling of basidiomycete genomes demonstrates inadequacy of the white-rot/brown-rot paradigm for wood decay fungi.</title>
        <authorList>
            <person name="Riley R."/>
            <person name="Salamov A.A."/>
            <person name="Brown D.W."/>
            <person name="Nagy L.G."/>
            <person name="Floudas D."/>
            <person name="Held B.W."/>
            <person name="Levasseur A."/>
            <person name="Lombard V."/>
            <person name="Morin E."/>
            <person name="Otillar R."/>
            <person name="Lindquist E.A."/>
            <person name="Sun H."/>
            <person name="LaButti K.M."/>
            <person name="Schmutz J."/>
            <person name="Jabbour D."/>
            <person name="Luo H."/>
            <person name="Baker S.E."/>
            <person name="Pisabarro A.G."/>
            <person name="Walton J.D."/>
            <person name="Blanchette R.A."/>
            <person name="Henrissat B."/>
            <person name="Martin F."/>
            <person name="Cullen D."/>
            <person name="Hibbett D.S."/>
            <person name="Grigoriev I.V."/>
        </authorList>
    </citation>
    <scope>NUCLEOTIDE SEQUENCE [LARGE SCALE GENOMIC DNA]</scope>
    <source>
        <strain evidence="2">CBS 339.88</strain>
    </source>
</reference>